<organism evidence="1 3">
    <name type="scientific">Algoriphagus ratkowskyi</name>
    <dbReference type="NCBI Taxonomy" id="57028"/>
    <lineage>
        <taxon>Bacteria</taxon>
        <taxon>Pseudomonadati</taxon>
        <taxon>Bacteroidota</taxon>
        <taxon>Cytophagia</taxon>
        <taxon>Cytophagales</taxon>
        <taxon>Cyclobacteriaceae</taxon>
        <taxon>Algoriphagus</taxon>
    </lineage>
</organism>
<protein>
    <submittedName>
        <fullName evidence="1">Uncharacterized protein</fullName>
    </submittedName>
</protein>
<reference evidence="1 3" key="1">
    <citation type="submission" date="2018-06" db="EMBL/GenBank/DDBJ databases">
        <title>Genomic Encyclopedia of Archaeal and Bacterial Type Strains, Phase II (KMG-II): from individual species to whole genera.</title>
        <authorList>
            <person name="Goeker M."/>
        </authorList>
    </citation>
    <scope>NUCLEOTIDE SEQUENCE [LARGE SCALE GENOMIC DNA]</scope>
    <source>
        <strain evidence="1 3">DSM 22686</strain>
    </source>
</reference>
<dbReference type="Proteomes" id="UP000321927">
    <property type="component" value="Unassembled WGS sequence"/>
</dbReference>
<gene>
    <name evidence="2" type="ORF">ESW18_20905</name>
    <name evidence="1" type="ORF">LV84_04299</name>
</gene>
<name>A0A2W7SED1_9BACT</name>
<proteinExistence type="predicted"/>
<sequence>MKFSQVNINHENNLCSFILFSKTKQFANFKIDIYENYFDLFINNEEVVIQNNIVTIGESFRFIEDYLKSNIEEIIVESDKNRLLKNRINFYLPNMKMNSIGSVLPISFLTRKKNKSIVKYEACING</sequence>
<dbReference type="EMBL" id="QKZU01000035">
    <property type="protein sequence ID" value="PZX49032.1"/>
    <property type="molecule type" value="Genomic_DNA"/>
</dbReference>
<accession>A0A2W7SED1</accession>
<dbReference type="EMBL" id="VORV01000033">
    <property type="protein sequence ID" value="TXD75332.1"/>
    <property type="molecule type" value="Genomic_DNA"/>
</dbReference>
<keyword evidence="4" id="KW-1185">Reference proteome</keyword>
<evidence type="ECO:0000313" key="2">
    <source>
        <dbReference type="EMBL" id="TXD75332.1"/>
    </source>
</evidence>
<evidence type="ECO:0000313" key="1">
    <source>
        <dbReference type="EMBL" id="PZX49032.1"/>
    </source>
</evidence>
<dbReference type="Proteomes" id="UP000249115">
    <property type="component" value="Unassembled WGS sequence"/>
</dbReference>
<comment type="caution">
    <text evidence="1">The sequence shown here is derived from an EMBL/GenBank/DDBJ whole genome shotgun (WGS) entry which is preliminary data.</text>
</comment>
<evidence type="ECO:0000313" key="3">
    <source>
        <dbReference type="Proteomes" id="UP000249115"/>
    </source>
</evidence>
<evidence type="ECO:0000313" key="4">
    <source>
        <dbReference type="Proteomes" id="UP000321927"/>
    </source>
</evidence>
<dbReference type="AlphaFoldDB" id="A0A2W7SED1"/>
<dbReference type="RefSeq" id="WP_086503449.1">
    <property type="nucleotide sequence ID" value="NZ_MSSV01000046.1"/>
</dbReference>
<reference evidence="2 4" key="2">
    <citation type="submission" date="2019-08" db="EMBL/GenBank/DDBJ databases">
        <title>Genome of Algoriphagus ratkowskyi IC026.</title>
        <authorList>
            <person name="Bowman J.P."/>
        </authorList>
    </citation>
    <scope>NUCLEOTIDE SEQUENCE [LARGE SCALE GENOMIC DNA]</scope>
    <source>
        <strain evidence="2 4">IC026</strain>
    </source>
</reference>